<evidence type="ECO:0000256" key="1">
    <source>
        <dbReference type="ARBA" id="ARBA00022628"/>
    </source>
</evidence>
<sequence>MTDPWFALRRFTQARIALGRAGHAVPTEALLDFQLAHARARDAVHFPWNVERFAEDLRAMGLESLILRTPIRSRGEYLRRPDRGRTLDAESRRRLDDLEGGDADVALIVTNGLSSTAVERHGLSLLEAVVACCRSRRLRIGPIALVENGRVALSDEIGHALGARVAVIVVGERPGLSAADSLGVYLTYAPRPGNTDARRNCISNIRPPEGLSYETAAAKVIYLAEEAIRRRISGVDLKDEQDAALAPSPEPPGLER</sequence>
<feature type="binding site" evidence="5">
    <location>
        <position position="172"/>
    </location>
    <ligand>
        <name>adenosylcob(III)alamin</name>
        <dbReference type="ChEBI" id="CHEBI:18408"/>
    </ligand>
</feature>
<evidence type="ECO:0000256" key="3">
    <source>
        <dbReference type="ARBA" id="ARBA00023285"/>
    </source>
</evidence>
<dbReference type="GO" id="GO:0046336">
    <property type="term" value="P:ethanolamine catabolic process"/>
    <property type="evidence" value="ECO:0007669"/>
    <property type="project" value="UniProtKB-UniRule"/>
</dbReference>
<dbReference type="GO" id="GO:0006520">
    <property type="term" value="P:amino acid metabolic process"/>
    <property type="evidence" value="ECO:0007669"/>
    <property type="project" value="InterPro"/>
</dbReference>
<dbReference type="Gene3D" id="1.10.30.40">
    <property type="entry name" value="Ethanolamine ammonia-lyase light chain (EutC), N-terminal domain"/>
    <property type="match status" value="1"/>
</dbReference>
<name>A0A250KM30_9GAMM</name>
<comment type="catalytic activity">
    <reaction evidence="5">
        <text>ethanolamine = acetaldehyde + NH4(+)</text>
        <dbReference type="Rhea" id="RHEA:15313"/>
        <dbReference type="ChEBI" id="CHEBI:15343"/>
        <dbReference type="ChEBI" id="CHEBI:28938"/>
        <dbReference type="ChEBI" id="CHEBI:57603"/>
        <dbReference type="EC" id="4.3.1.7"/>
    </reaction>
</comment>
<keyword evidence="1 5" id="KW-0846">Cobalamin</keyword>
<feature type="binding site" evidence="5">
    <location>
        <position position="201"/>
    </location>
    <ligand>
        <name>adenosylcob(III)alamin</name>
        <dbReference type="ChEBI" id="CHEBI:18408"/>
    </ligand>
</feature>
<feature type="binding site" evidence="5">
    <location>
        <position position="151"/>
    </location>
    <ligand>
        <name>adenosylcob(III)alamin</name>
        <dbReference type="ChEBI" id="CHEBI:18408"/>
    </ligand>
</feature>
<dbReference type="InterPro" id="IPR042255">
    <property type="entry name" value="EutC_N"/>
</dbReference>
<keyword evidence="3 5" id="KW-0170">Cobalt</keyword>
<accession>A0A250KM30</accession>
<dbReference type="AlphaFoldDB" id="A0A250KM30"/>
<keyword evidence="2 5" id="KW-0456">Lyase</keyword>
<dbReference type="Proteomes" id="UP000266313">
    <property type="component" value="Chromosome"/>
</dbReference>
<comment type="cofactor">
    <cofactor evidence="5">
        <name>adenosylcob(III)alamin</name>
        <dbReference type="ChEBI" id="CHEBI:18408"/>
    </cofactor>
    <text evidence="5">Binds between the large and small subunits.</text>
</comment>
<evidence type="ECO:0000313" key="7">
    <source>
        <dbReference type="Proteomes" id="UP000266313"/>
    </source>
</evidence>
<keyword evidence="7" id="KW-1185">Reference proteome</keyword>
<dbReference type="OrthoDB" id="114248at2"/>
<dbReference type="PIRSF" id="PIRSF018982">
    <property type="entry name" value="EutC"/>
    <property type="match status" value="1"/>
</dbReference>
<dbReference type="InterPro" id="IPR009246">
    <property type="entry name" value="EutC"/>
</dbReference>
<dbReference type="UniPathway" id="UPA00560"/>
<protein>
    <recommendedName>
        <fullName evidence="5">Ethanolamine ammonia-lyase small subunit</fullName>
        <shortName evidence="5">EAL small subunit</shortName>
        <ecNumber evidence="5">4.3.1.7</ecNumber>
    </recommendedName>
</protein>
<dbReference type="Pfam" id="PF05985">
    <property type="entry name" value="EutC"/>
    <property type="match status" value="1"/>
</dbReference>
<dbReference type="HAMAP" id="MF_00601">
    <property type="entry name" value="EutC"/>
    <property type="match status" value="1"/>
</dbReference>
<dbReference type="EMBL" id="AP017928">
    <property type="protein sequence ID" value="BBA32780.1"/>
    <property type="molecule type" value="Genomic_DNA"/>
</dbReference>
<evidence type="ECO:0000313" key="6">
    <source>
        <dbReference type="EMBL" id="BBA32780.1"/>
    </source>
</evidence>
<dbReference type="NCBIfam" id="NF003971">
    <property type="entry name" value="PRK05465.1"/>
    <property type="match status" value="1"/>
</dbReference>
<dbReference type="GO" id="GO:0031419">
    <property type="term" value="F:cobalamin binding"/>
    <property type="evidence" value="ECO:0007669"/>
    <property type="project" value="UniProtKB-UniRule"/>
</dbReference>
<dbReference type="RefSeq" id="WP_119628513.1">
    <property type="nucleotide sequence ID" value="NZ_AP017928.1"/>
</dbReference>
<comment type="pathway">
    <text evidence="5">Amine and polyamine degradation; ethanolamine degradation.</text>
</comment>
<evidence type="ECO:0000256" key="5">
    <source>
        <dbReference type="HAMAP-Rule" id="MF_00601"/>
    </source>
</evidence>
<dbReference type="GO" id="GO:0009350">
    <property type="term" value="C:ethanolamine ammonia-lyase complex"/>
    <property type="evidence" value="ECO:0007669"/>
    <property type="project" value="UniProtKB-UniRule"/>
</dbReference>
<dbReference type="EC" id="4.3.1.7" evidence="5"/>
<evidence type="ECO:0000256" key="4">
    <source>
        <dbReference type="ARBA" id="ARBA00024446"/>
    </source>
</evidence>
<dbReference type="Gene3D" id="3.40.50.11240">
    <property type="entry name" value="Ethanolamine ammonia-lyase light chain (EutC)"/>
    <property type="match status" value="1"/>
</dbReference>
<keyword evidence="4 5" id="KW-1283">Bacterial microcompartment</keyword>
<dbReference type="InterPro" id="IPR042251">
    <property type="entry name" value="EutC_C"/>
</dbReference>
<dbReference type="GO" id="GO:0031471">
    <property type="term" value="C:ethanolamine degradation polyhedral organelle"/>
    <property type="evidence" value="ECO:0007669"/>
    <property type="project" value="UniProtKB-UniRule"/>
</dbReference>
<evidence type="ECO:0000256" key="2">
    <source>
        <dbReference type="ARBA" id="ARBA00023239"/>
    </source>
</evidence>
<organism evidence="6 7">
    <name type="scientific">Methylocaldum marinum</name>
    <dbReference type="NCBI Taxonomy" id="1432792"/>
    <lineage>
        <taxon>Bacteria</taxon>
        <taxon>Pseudomonadati</taxon>
        <taxon>Pseudomonadota</taxon>
        <taxon>Gammaproteobacteria</taxon>
        <taxon>Methylococcales</taxon>
        <taxon>Methylococcaceae</taxon>
        <taxon>Methylocaldum</taxon>
    </lineage>
</organism>
<reference evidence="6 7" key="1">
    <citation type="submission" date="2016-12" db="EMBL/GenBank/DDBJ databases">
        <title>Genome sequencing of Methylocaldum marinum.</title>
        <authorList>
            <person name="Takeuchi M."/>
            <person name="Kamagata Y."/>
            <person name="Hiraoka S."/>
            <person name="Oshima K."/>
            <person name="Hattori M."/>
            <person name="Iwasaki W."/>
        </authorList>
    </citation>
    <scope>NUCLEOTIDE SEQUENCE [LARGE SCALE GENOMIC DNA]</scope>
    <source>
        <strain evidence="6 7">S8</strain>
    </source>
</reference>
<dbReference type="PANTHER" id="PTHR39330:SF1">
    <property type="entry name" value="ETHANOLAMINE AMMONIA-LYASE SMALL SUBUNIT"/>
    <property type="match status" value="1"/>
</dbReference>
<comment type="similarity">
    <text evidence="5">Belongs to the EutC family.</text>
</comment>
<proteinExistence type="inferred from homology"/>
<comment type="subcellular location">
    <subcellularLocation>
        <location evidence="5">Bacterial microcompartment</location>
    </subcellularLocation>
</comment>
<comment type="subunit">
    <text evidence="5">The basic unit is a heterodimer which dimerizes to form tetramers. The heterotetramers trimerize; 6 large subunits form a core ring with 6 small subunits projecting outwards.</text>
</comment>
<gene>
    <name evidence="5" type="primary">eutC</name>
    <name evidence="6" type="ORF">sS8_0815</name>
</gene>
<dbReference type="KEGG" id="mmai:sS8_0815"/>
<dbReference type="PANTHER" id="PTHR39330">
    <property type="entry name" value="ETHANOLAMINE AMMONIA-LYASE LIGHT CHAIN"/>
    <property type="match status" value="1"/>
</dbReference>
<comment type="function">
    <text evidence="5">Catalyzes the deamination of various vicinal amino-alcohols to oxo compounds. Allows this organism to utilize ethanolamine as the sole source of nitrogen and carbon in the presence of external vitamin B12.</text>
</comment>
<dbReference type="GO" id="GO:0008851">
    <property type="term" value="F:ethanolamine ammonia-lyase activity"/>
    <property type="evidence" value="ECO:0007669"/>
    <property type="project" value="UniProtKB-UniRule"/>
</dbReference>